<organism evidence="1 2">
    <name type="scientific">Hungatella hathewayi DSM 13479</name>
    <dbReference type="NCBI Taxonomy" id="566550"/>
    <lineage>
        <taxon>Bacteria</taxon>
        <taxon>Bacillati</taxon>
        <taxon>Bacillota</taxon>
        <taxon>Clostridia</taxon>
        <taxon>Lachnospirales</taxon>
        <taxon>Lachnospiraceae</taxon>
        <taxon>Hungatella</taxon>
    </lineage>
</organism>
<dbReference type="HOGENOM" id="CLU_3099652_0_0_9"/>
<gene>
    <name evidence="1" type="ORF">CLOSTHATH_03372</name>
</gene>
<comment type="caution">
    <text evidence="1">The sequence shown here is derived from an EMBL/GenBank/DDBJ whole genome shotgun (WGS) entry which is preliminary data.</text>
</comment>
<dbReference type="AlphaFoldDB" id="D3AID2"/>
<evidence type="ECO:0000313" key="2">
    <source>
        <dbReference type="Proteomes" id="UP000004968"/>
    </source>
</evidence>
<evidence type="ECO:0000313" key="1">
    <source>
        <dbReference type="EMBL" id="EFC98412.1"/>
    </source>
</evidence>
<protein>
    <submittedName>
        <fullName evidence="1">Uncharacterized protein</fullName>
    </submittedName>
</protein>
<name>D3AID2_9FIRM</name>
<dbReference type="EMBL" id="ACIO01000278">
    <property type="protein sequence ID" value="EFC98412.1"/>
    <property type="molecule type" value="Genomic_DNA"/>
</dbReference>
<dbReference type="Proteomes" id="UP000004968">
    <property type="component" value="Unassembled WGS sequence"/>
</dbReference>
<reference evidence="1 2" key="1">
    <citation type="submission" date="2010-01" db="EMBL/GenBank/DDBJ databases">
        <authorList>
            <person name="Weinstock G."/>
            <person name="Sodergren E."/>
            <person name="Clifton S."/>
            <person name="Fulton L."/>
            <person name="Fulton B."/>
            <person name="Courtney L."/>
            <person name="Fronick C."/>
            <person name="Harrison M."/>
            <person name="Strong C."/>
            <person name="Farmer C."/>
            <person name="Delahaunty K."/>
            <person name="Markovic C."/>
            <person name="Hall O."/>
            <person name="Minx P."/>
            <person name="Tomlinson C."/>
            <person name="Mitreva M."/>
            <person name="Nelson J."/>
            <person name="Hou S."/>
            <person name="Wollam A."/>
            <person name="Pepin K.H."/>
            <person name="Johnson M."/>
            <person name="Bhonagiri V."/>
            <person name="Nash W.E."/>
            <person name="Warren W."/>
            <person name="Chinwalla A."/>
            <person name="Mardis E.R."/>
            <person name="Wilson R.K."/>
        </authorList>
    </citation>
    <scope>NUCLEOTIDE SEQUENCE [LARGE SCALE GENOMIC DNA]</scope>
    <source>
        <strain evidence="1 2">DSM 13479</strain>
    </source>
</reference>
<sequence>MFRFILQYWRGKVNGDFKIACGRFQFAAPPASAFRSSTAGLCGHSCDFAGN</sequence>
<accession>D3AID2</accession>
<proteinExistence type="predicted"/>